<reference evidence="3" key="2">
    <citation type="journal article" date="2017" name="Nat. Plants">
        <title>The Aegilops tauschii genome reveals multiple impacts of transposons.</title>
        <authorList>
            <person name="Zhao G."/>
            <person name="Zou C."/>
            <person name="Li K."/>
            <person name="Wang K."/>
            <person name="Li T."/>
            <person name="Gao L."/>
            <person name="Zhang X."/>
            <person name="Wang H."/>
            <person name="Yang Z."/>
            <person name="Liu X."/>
            <person name="Jiang W."/>
            <person name="Mao L."/>
            <person name="Kong X."/>
            <person name="Jiao Y."/>
            <person name="Jia J."/>
        </authorList>
    </citation>
    <scope>NUCLEOTIDE SEQUENCE [LARGE SCALE GENOMIC DNA]</scope>
    <source>
        <strain evidence="3">cv. AL8/78</strain>
    </source>
</reference>
<evidence type="ECO:0000313" key="3">
    <source>
        <dbReference type="Proteomes" id="UP000015105"/>
    </source>
</evidence>
<feature type="region of interest" description="Disordered" evidence="1">
    <location>
        <begin position="27"/>
        <end position="49"/>
    </location>
</feature>
<proteinExistence type="predicted"/>
<dbReference type="AlphaFoldDB" id="A0A453CQU8"/>
<protein>
    <submittedName>
        <fullName evidence="2">Uncharacterized protein</fullName>
    </submittedName>
</protein>
<evidence type="ECO:0000256" key="1">
    <source>
        <dbReference type="SAM" id="MobiDB-lite"/>
    </source>
</evidence>
<keyword evidence="3" id="KW-1185">Reference proteome</keyword>
<reference evidence="2" key="3">
    <citation type="journal article" date="2017" name="Nature">
        <title>Genome sequence of the progenitor of the wheat D genome Aegilops tauschii.</title>
        <authorList>
            <person name="Luo M.C."/>
            <person name="Gu Y.Q."/>
            <person name="Puiu D."/>
            <person name="Wang H."/>
            <person name="Twardziok S.O."/>
            <person name="Deal K.R."/>
            <person name="Huo N."/>
            <person name="Zhu T."/>
            <person name="Wang L."/>
            <person name="Wang Y."/>
            <person name="McGuire P.E."/>
            <person name="Liu S."/>
            <person name="Long H."/>
            <person name="Ramasamy R.K."/>
            <person name="Rodriguez J.C."/>
            <person name="Van S.L."/>
            <person name="Yuan L."/>
            <person name="Wang Z."/>
            <person name="Xia Z."/>
            <person name="Xiao L."/>
            <person name="Anderson O.D."/>
            <person name="Ouyang S."/>
            <person name="Liang Y."/>
            <person name="Zimin A.V."/>
            <person name="Pertea G."/>
            <person name="Qi P."/>
            <person name="Bennetzen J.L."/>
            <person name="Dai X."/>
            <person name="Dawson M.W."/>
            <person name="Muller H.G."/>
            <person name="Kugler K."/>
            <person name="Rivarola-Duarte L."/>
            <person name="Spannagl M."/>
            <person name="Mayer K.F.X."/>
            <person name="Lu F.H."/>
            <person name="Bevan M.W."/>
            <person name="Leroy P."/>
            <person name="Li P."/>
            <person name="You F.M."/>
            <person name="Sun Q."/>
            <person name="Liu Z."/>
            <person name="Lyons E."/>
            <person name="Wicker T."/>
            <person name="Salzberg S.L."/>
            <person name="Devos K.M."/>
            <person name="Dvorak J."/>
        </authorList>
    </citation>
    <scope>NUCLEOTIDE SEQUENCE [LARGE SCALE GENOMIC DNA]</scope>
    <source>
        <strain evidence="2">cv. AL8/78</strain>
    </source>
</reference>
<sequence>KARMGQCPSIRQPEAEYVRLLAAAPGGKNRNEQFSKPTKAMNKYQKRSSKDDLVMRATLESITRIG</sequence>
<name>A0A453CQU8_AEGTS</name>
<dbReference type="Proteomes" id="UP000015105">
    <property type="component" value="Chromosome 2D"/>
</dbReference>
<accession>A0A453CQU8</accession>
<reference evidence="3" key="1">
    <citation type="journal article" date="2014" name="Science">
        <title>Ancient hybridizations among the ancestral genomes of bread wheat.</title>
        <authorList>
            <consortium name="International Wheat Genome Sequencing Consortium,"/>
            <person name="Marcussen T."/>
            <person name="Sandve S.R."/>
            <person name="Heier L."/>
            <person name="Spannagl M."/>
            <person name="Pfeifer M."/>
            <person name="Jakobsen K.S."/>
            <person name="Wulff B.B."/>
            <person name="Steuernagel B."/>
            <person name="Mayer K.F."/>
            <person name="Olsen O.A."/>
        </authorList>
    </citation>
    <scope>NUCLEOTIDE SEQUENCE [LARGE SCALE GENOMIC DNA]</scope>
    <source>
        <strain evidence="3">cv. AL8/78</strain>
    </source>
</reference>
<reference evidence="2" key="4">
    <citation type="submission" date="2019-03" db="UniProtKB">
        <authorList>
            <consortium name="EnsemblPlants"/>
        </authorList>
    </citation>
    <scope>IDENTIFICATION</scope>
</reference>
<dbReference type="Gramene" id="AET2Gv20929500.1">
    <property type="protein sequence ID" value="AET2Gv20929500.1"/>
    <property type="gene ID" value="AET2Gv20929500"/>
</dbReference>
<reference evidence="2" key="5">
    <citation type="journal article" date="2021" name="G3 (Bethesda)">
        <title>Aegilops tauschii genome assembly Aet v5.0 features greater sequence contiguity and improved annotation.</title>
        <authorList>
            <person name="Wang L."/>
            <person name="Zhu T."/>
            <person name="Rodriguez J.C."/>
            <person name="Deal K.R."/>
            <person name="Dubcovsky J."/>
            <person name="McGuire P.E."/>
            <person name="Lux T."/>
            <person name="Spannagl M."/>
            <person name="Mayer K.F.X."/>
            <person name="Baldrich P."/>
            <person name="Meyers B.C."/>
            <person name="Huo N."/>
            <person name="Gu Y.Q."/>
            <person name="Zhou H."/>
            <person name="Devos K.M."/>
            <person name="Bennetzen J.L."/>
            <person name="Unver T."/>
            <person name="Budak H."/>
            <person name="Gulick P.J."/>
            <person name="Galiba G."/>
            <person name="Kalapos B."/>
            <person name="Nelson D.R."/>
            <person name="Li P."/>
            <person name="You F.M."/>
            <person name="Luo M.C."/>
            <person name="Dvorak J."/>
        </authorList>
    </citation>
    <scope>NUCLEOTIDE SEQUENCE [LARGE SCALE GENOMIC DNA]</scope>
    <source>
        <strain evidence="2">cv. AL8/78</strain>
    </source>
</reference>
<dbReference type="EnsemblPlants" id="AET2Gv20929500.1">
    <property type="protein sequence ID" value="AET2Gv20929500.1"/>
    <property type="gene ID" value="AET2Gv20929500"/>
</dbReference>
<organism evidence="2 3">
    <name type="scientific">Aegilops tauschii subsp. strangulata</name>
    <name type="common">Goatgrass</name>
    <dbReference type="NCBI Taxonomy" id="200361"/>
    <lineage>
        <taxon>Eukaryota</taxon>
        <taxon>Viridiplantae</taxon>
        <taxon>Streptophyta</taxon>
        <taxon>Embryophyta</taxon>
        <taxon>Tracheophyta</taxon>
        <taxon>Spermatophyta</taxon>
        <taxon>Magnoliopsida</taxon>
        <taxon>Liliopsida</taxon>
        <taxon>Poales</taxon>
        <taxon>Poaceae</taxon>
        <taxon>BOP clade</taxon>
        <taxon>Pooideae</taxon>
        <taxon>Triticodae</taxon>
        <taxon>Triticeae</taxon>
        <taxon>Triticinae</taxon>
        <taxon>Aegilops</taxon>
    </lineage>
</organism>
<evidence type="ECO:0000313" key="2">
    <source>
        <dbReference type="EnsemblPlants" id="AET2Gv20929500.1"/>
    </source>
</evidence>